<dbReference type="Pfam" id="PF10431">
    <property type="entry name" value="ClpB_D2-small"/>
    <property type="match status" value="1"/>
</dbReference>
<dbReference type="InterPro" id="IPR028299">
    <property type="entry name" value="ClpA/B_CS2"/>
</dbReference>
<accession>A0A6S6S8D7</accession>
<organism evidence="9">
    <name type="scientific">uncultured Sulfurovum sp</name>
    <dbReference type="NCBI Taxonomy" id="269237"/>
    <lineage>
        <taxon>Bacteria</taxon>
        <taxon>Pseudomonadati</taxon>
        <taxon>Campylobacterota</taxon>
        <taxon>Epsilonproteobacteria</taxon>
        <taxon>Campylobacterales</taxon>
        <taxon>Sulfurovaceae</taxon>
        <taxon>Sulfurovum</taxon>
        <taxon>environmental samples</taxon>
    </lineage>
</organism>
<dbReference type="GO" id="GO:0043335">
    <property type="term" value="P:protein unfolding"/>
    <property type="evidence" value="ECO:0007669"/>
    <property type="project" value="InterPro"/>
</dbReference>
<dbReference type="SMART" id="SM01086">
    <property type="entry name" value="ClpB_D2-small"/>
    <property type="match status" value="1"/>
</dbReference>
<evidence type="ECO:0000256" key="2">
    <source>
        <dbReference type="ARBA" id="ARBA00022737"/>
    </source>
</evidence>
<keyword evidence="9" id="KW-0378">Hydrolase</keyword>
<dbReference type="SUPFAM" id="SSF52540">
    <property type="entry name" value="P-loop containing nucleoside triphosphate hydrolases"/>
    <property type="match status" value="2"/>
</dbReference>
<evidence type="ECO:0000256" key="3">
    <source>
        <dbReference type="ARBA" id="ARBA00022741"/>
    </source>
</evidence>
<dbReference type="GO" id="GO:0005524">
    <property type="term" value="F:ATP binding"/>
    <property type="evidence" value="ECO:0007669"/>
    <property type="project" value="UniProtKB-KW"/>
</dbReference>
<dbReference type="AlphaFoldDB" id="A0A6S6S8D7"/>
<dbReference type="PANTHER" id="PTHR11638:SF111">
    <property type="entry name" value="ATP-DEPENDENT CLP PROTEASE ATP-BINDING SUBUNIT CLPA"/>
    <property type="match status" value="1"/>
</dbReference>
<evidence type="ECO:0000256" key="7">
    <source>
        <dbReference type="RuleBase" id="RU004432"/>
    </source>
</evidence>
<dbReference type="EMBL" id="CACVAP010000011">
    <property type="protein sequence ID" value="CAA6798923.1"/>
    <property type="molecule type" value="Genomic_DNA"/>
</dbReference>
<keyword evidence="4 7" id="KW-0067">ATP-binding</keyword>
<name>A0A6S6S8D7_9BACT</name>
<dbReference type="GO" id="GO:0016887">
    <property type="term" value="F:ATP hydrolysis activity"/>
    <property type="evidence" value="ECO:0007669"/>
    <property type="project" value="InterPro"/>
</dbReference>
<dbReference type="Pfam" id="PF00004">
    <property type="entry name" value="AAA"/>
    <property type="match status" value="1"/>
</dbReference>
<proteinExistence type="inferred from homology"/>
<evidence type="ECO:0000256" key="5">
    <source>
        <dbReference type="ARBA" id="ARBA00023186"/>
    </source>
</evidence>
<dbReference type="PROSITE" id="PS51903">
    <property type="entry name" value="CLP_R"/>
    <property type="match status" value="1"/>
</dbReference>
<sequence>MISIELNNIFRDSVQYAKANKHEYLTLEHIFLTILKSTTGEEILKAAGADVSEMQELISEYVKTSNPVMETLEDGKDHNPYETVTLSNVMNDMVSHINASGKAEAQIGDLLASIFTQEESYAYTVLVHEGVSRLDILEVISHSTASDDTATDEEDESYPNLKAYTTELVEVAKSGKIDPIIGRAEEIDRVMQTLCRRKKNNPLLVGEPGVGKTAIAEGLALLIAEEKVPEVLQGSSIFALDLGAMISGTKYRGDFEKRLKGILTEIQTVKKSIIFIDEIHTLVGAGATSGGSMDAANLLKPALARGELKCIGATTFAEYRNYLDKDKALSRRFSKIDIDEPSAEDTLIILRGIKDKYEAYHKITFSDESLKAAVELSVKYLHDRFLPDKAMDIIDEVGAHFMLRDKKDITVTREDIETSVARMLKLPSTVVSSDDVSKLKDMSDVIKSKIIGQDDAVNTVVQSIKRSYAGLNKENAPIGSFLFVGPTGVGKTALSTELAESMDIHFERIDMSEYMEKHALSRLIGAPPGYVGYEQGGLLTEMVKKNPHMVLLLDEVEKAHPDIMNILLQVMDGAKLTDNNGMVSDFKNVVLIMTSNLGTKEANVMGFNKDTSTKTDNALNDFFSPEFRNRLTSVLTFKHLSLEDIEKIVEREIVKLNKQMKAKNITIKLGKKARTYIAEEGYSDIYGAREIARVIDQKIKEELTDEILFGELQDGGTVKVTYKQEKLDFVFNI</sequence>
<reference evidence="9" key="1">
    <citation type="submission" date="2020-01" db="EMBL/GenBank/DDBJ databases">
        <authorList>
            <person name="Meier V. D."/>
            <person name="Meier V D."/>
        </authorList>
    </citation>
    <scope>NUCLEOTIDE SEQUENCE</scope>
    <source>
        <strain evidence="9">HLG_WM_MAG_06</strain>
    </source>
</reference>
<comment type="similarity">
    <text evidence="7">Belongs to the ClpA/ClpB family.</text>
</comment>
<keyword evidence="5 7" id="KW-0143">Chaperone</keyword>
<evidence type="ECO:0000313" key="9">
    <source>
        <dbReference type="EMBL" id="CAA6798923.1"/>
    </source>
</evidence>
<dbReference type="Gene3D" id="1.10.1780.10">
    <property type="entry name" value="Clp, N-terminal domain"/>
    <property type="match status" value="1"/>
</dbReference>
<dbReference type="InterPro" id="IPR019489">
    <property type="entry name" value="Clp_ATPase_C"/>
</dbReference>
<dbReference type="PANTHER" id="PTHR11638">
    <property type="entry name" value="ATP-DEPENDENT CLP PROTEASE"/>
    <property type="match status" value="1"/>
</dbReference>
<dbReference type="InterPro" id="IPR013461">
    <property type="entry name" value="ClpA"/>
</dbReference>
<protein>
    <recommendedName>
        <fullName evidence="1">Chaperone protein ClpB</fullName>
    </recommendedName>
</protein>
<dbReference type="GO" id="GO:0008233">
    <property type="term" value="F:peptidase activity"/>
    <property type="evidence" value="ECO:0007669"/>
    <property type="project" value="UniProtKB-KW"/>
</dbReference>
<dbReference type="PROSITE" id="PS00871">
    <property type="entry name" value="CLPAB_2"/>
    <property type="match status" value="1"/>
</dbReference>
<dbReference type="InterPro" id="IPR001270">
    <property type="entry name" value="ClpA/B"/>
</dbReference>
<dbReference type="PROSITE" id="PS00870">
    <property type="entry name" value="CLPAB_1"/>
    <property type="match status" value="1"/>
</dbReference>
<dbReference type="Pfam" id="PF17871">
    <property type="entry name" value="AAA_lid_9"/>
    <property type="match status" value="1"/>
</dbReference>
<dbReference type="InterPro" id="IPR018368">
    <property type="entry name" value="ClpA/B_CS1"/>
</dbReference>
<dbReference type="InterPro" id="IPR036628">
    <property type="entry name" value="Clp_N_dom_sf"/>
</dbReference>
<dbReference type="GO" id="GO:0006508">
    <property type="term" value="P:proteolysis"/>
    <property type="evidence" value="ECO:0007669"/>
    <property type="project" value="UniProtKB-KW"/>
</dbReference>
<dbReference type="InterPro" id="IPR004176">
    <property type="entry name" value="Clp_R_N"/>
</dbReference>
<feature type="domain" description="Clp R" evidence="8">
    <location>
        <begin position="1"/>
        <end position="65"/>
    </location>
</feature>
<dbReference type="FunFam" id="3.40.50.300:FF:000010">
    <property type="entry name" value="Chaperone clpB 1, putative"/>
    <property type="match status" value="1"/>
</dbReference>
<dbReference type="CDD" id="cd19499">
    <property type="entry name" value="RecA-like_ClpB_Hsp104-like"/>
    <property type="match status" value="1"/>
</dbReference>
<dbReference type="InterPro" id="IPR050130">
    <property type="entry name" value="ClpA_ClpB"/>
</dbReference>
<keyword evidence="2 6" id="KW-0677">Repeat</keyword>
<dbReference type="GO" id="GO:0034605">
    <property type="term" value="P:cellular response to heat"/>
    <property type="evidence" value="ECO:0007669"/>
    <property type="project" value="TreeGrafter"/>
</dbReference>
<dbReference type="Gene3D" id="1.10.8.60">
    <property type="match status" value="2"/>
</dbReference>
<evidence type="ECO:0000256" key="4">
    <source>
        <dbReference type="ARBA" id="ARBA00022840"/>
    </source>
</evidence>
<evidence type="ECO:0000259" key="8">
    <source>
        <dbReference type="PROSITE" id="PS51903"/>
    </source>
</evidence>
<dbReference type="SUPFAM" id="SSF81923">
    <property type="entry name" value="Double Clp-N motif"/>
    <property type="match status" value="1"/>
</dbReference>
<dbReference type="SMART" id="SM00382">
    <property type="entry name" value="AAA"/>
    <property type="match status" value="2"/>
</dbReference>
<keyword evidence="3 7" id="KW-0547">Nucleotide-binding</keyword>
<dbReference type="Pfam" id="PF07724">
    <property type="entry name" value="AAA_2"/>
    <property type="match status" value="1"/>
</dbReference>
<dbReference type="Pfam" id="PF02861">
    <property type="entry name" value="Clp_N"/>
    <property type="match status" value="1"/>
</dbReference>
<dbReference type="CDD" id="cd00009">
    <property type="entry name" value="AAA"/>
    <property type="match status" value="1"/>
</dbReference>
<keyword evidence="9" id="KW-0645">Protease</keyword>
<dbReference type="Gene3D" id="3.40.50.300">
    <property type="entry name" value="P-loop containing nucleotide triphosphate hydrolases"/>
    <property type="match status" value="2"/>
</dbReference>
<gene>
    <name evidence="9" type="ORF">HELGO_WM2375</name>
</gene>
<dbReference type="GO" id="GO:0005737">
    <property type="term" value="C:cytoplasm"/>
    <property type="evidence" value="ECO:0007669"/>
    <property type="project" value="TreeGrafter"/>
</dbReference>
<dbReference type="NCBIfam" id="TIGR02639">
    <property type="entry name" value="ClpA"/>
    <property type="match status" value="1"/>
</dbReference>
<evidence type="ECO:0000256" key="1">
    <source>
        <dbReference type="ARBA" id="ARBA00017574"/>
    </source>
</evidence>
<evidence type="ECO:0000256" key="6">
    <source>
        <dbReference type="PROSITE-ProRule" id="PRU01251"/>
    </source>
</evidence>
<dbReference type="InterPro" id="IPR003959">
    <property type="entry name" value="ATPase_AAA_core"/>
</dbReference>
<dbReference type="PRINTS" id="PR00300">
    <property type="entry name" value="CLPPROTEASEA"/>
</dbReference>
<dbReference type="InterPro" id="IPR003593">
    <property type="entry name" value="AAA+_ATPase"/>
</dbReference>
<dbReference type="InterPro" id="IPR041546">
    <property type="entry name" value="ClpA/ClpB_AAA_lid"/>
</dbReference>
<dbReference type="InterPro" id="IPR027417">
    <property type="entry name" value="P-loop_NTPase"/>
</dbReference>